<dbReference type="OrthoDB" id="283883at2759"/>
<dbReference type="GO" id="GO:0003677">
    <property type="term" value="F:DNA binding"/>
    <property type="evidence" value="ECO:0007669"/>
    <property type="project" value="UniProtKB-KW"/>
</dbReference>
<dbReference type="GO" id="GO:0043328">
    <property type="term" value="P:protein transport to vacuole involved in ubiquitin-dependent protein catabolic process via the multivesicular body sorting pathway"/>
    <property type="evidence" value="ECO:0007669"/>
    <property type="project" value="TreeGrafter"/>
</dbReference>
<dbReference type="InterPro" id="IPR036390">
    <property type="entry name" value="WH_DNA-bd_sf"/>
</dbReference>
<reference evidence="2" key="1">
    <citation type="submission" date="2016-06" db="EMBL/GenBank/DDBJ databases">
        <title>Draft Genome sequence of the fungus Inonotus baumii.</title>
        <authorList>
            <person name="Zhu H."/>
            <person name="Lin W."/>
        </authorList>
    </citation>
    <scope>NUCLEOTIDE SEQUENCE</scope>
    <source>
        <strain evidence="2">821</strain>
    </source>
</reference>
<evidence type="ECO:0000256" key="1">
    <source>
        <dbReference type="ARBA" id="ARBA00009834"/>
    </source>
</evidence>
<dbReference type="Pfam" id="PF04157">
    <property type="entry name" value="EAP30"/>
    <property type="match status" value="1"/>
</dbReference>
<dbReference type="PANTHER" id="PTHR12806:SF0">
    <property type="entry name" value="VACUOLAR-SORTING PROTEIN SNF8"/>
    <property type="match status" value="1"/>
</dbReference>
<name>A0A9Q5N283_SANBA</name>
<comment type="caution">
    <text evidence="2">The sequence shown here is derived from an EMBL/GenBank/DDBJ whole genome shotgun (WGS) entry which is preliminary data.</text>
</comment>
<dbReference type="Gene3D" id="1.10.10.10">
    <property type="entry name" value="Winged helix-like DNA-binding domain superfamily/Winged helix DNA-binding domain"/>
    <property type="match status" value="2"/>
</dbReference>
<comment type="similarity">
    <text evidence="1">Belongs to the SNF8 family.</text>
</comment>
<evidence type="ECO:0000313" key="3">
    <source>
        <dbReference type="Proteomes" id="UP000757232"/>
    </source>
</evidence>
<dbReference type="Gene3D" id="6.10.140.180">
    <property type="match status" value="1"/>
</dbReference>
<accession>A0A9Q5N283</accession>
<dbReference type="GO" id="GO:0000814">
    <property type="term" value="C:ESCRT II complex"/>
    <property type="evidence" value="ECO:0007669"/>
    <property type="project" value="InterPro"/>
</dbReference>
<dbReference type="AlphaFoldDB" id="A0A9Q5N283"/>
<keyword evidence="3" id="KW-1185">Reference proteome</keyword>
<dbReference type="InterPro" id="IPR036388">
    <property type="entry name" value="WH-like_DNA-bd_sf"/>
</dbReference>
<dbReference type="EMBL" id="LNZH02000217">
    <property type="protein sequence ID" value="OCB83851.1"/>
    <property type="molecule type" value="Genomic_DNA"/>
</dbReference>
<organism evidence="2 3">
    <name type="scientific">Sanghuangporus baumii</name>
    <name type="common">Phellinus baumii</name>
    <dbReference type="NCBI Taxonomy" id="108892"/>
    <lineage>
        <taxon>Eukaryota</taxon>
        <taxon>Fungi</taxon>
        <taxon>Dikarya</taxon>
        <taxon>Basidiomycota</taxon>
        <taxon>Agaricomycotina</taxon>
        <taxon>Agaricomycetes</taxon>
        <taxon>Hymenochaetales</taxon>
        <taxon>Hymenochaetaceae</taxon>
        <taxon>Sanghuangporus</taxon>
    </lineage>
</organism>
<protein>
    <submittedName>
        <fullName evidence="2">Winged helix DNA-binding domain-containing protein</fullName>
    </submittedName>
</protein>
<dbReference type="InterPro" id="IPR016689">
    <property type="entry name" value="ESCRT-2_cplx_Snf8"/>
</dbReference>
<keyword evidence="2" id="KW-0238">DNA-binding</keyword>
<dbReference type="Proteomes" id="UP000757232">
    <property type="component" value="Unassembled WGS sequence"/>
</dbReference>
<proteinExistence type="inferred from homology"/>
<gene>
    <name evidence="2" type="ORF">A7U60_g9056</name>
</gene>
<evidence type="ECO:0000313" key="2">
    <source>
        <dbReference type="EMBL" id="OCB83851.1"/>
    </source>
</evidence>
<dbReference type="SUPFAM" id="SSF46785">
    <property type="entry name" value="Winged helix' DNA-binding domain"/>
    <property type="match status" value="2"/>
</dbReference>
<dbReference type="InterPro" id="IPR040608">
    <property type="entry name" value="Snf8/Vps36"/>
</dbReference>
<dbReference type="PANTHER" id="PTHR12806">
    <property type="entry name" value="EAP30 SUBUNIT OF ELL COMPLEX"/>
    <property type="match status" value="1"/>
</dbReference>
<sequence>MNRLGGVGLAALERHRESERSFATLSDTISRSQVDNLRSQLTQFRSALLHFASTHRDKIRRDPAFRHAFNQMCANIGVDPLTDGGSGSRRSGGGGWWSEILGLSDWNLELGVQIVDICVSTRDRNGGLIEMSEILRLLGKLRGTAKITEEDVTRSIRTLKPLGAGYEVIDIGGRKMVRSVTKELDADQGVVLSVARGTGGRITQRILADKTGWTLDRARAALDNMLIRDGLCWLDEQDEQSGCAYWIVSVMQWDE</sequence>